<feature type="transmembrane region" description="Helical" evidence="1">
    <location>
        <begin position="324"/>
        <end position="347"/>
    </location>
</feature>
<protein>
    <submittedName>
        <fullName evidence="3">Glycosyltransferase, catalytic subunit of cellulose synthase and poly-beta-1,6-N-acetylglucosamine synthase</fullName>
    </submittedName>
</protein>
<dbReference type="RefSeq" id="WP_076556814.1">
    <property type="nucleotide sequence ID" value="NZ_FTOC01000001.1"/>
</dbReference>
<proteinExistence type="predicted"/>
<evidence type="ECO:0000313" key="3">
    <source>
        <dbReference type="EMBL" id="SIS38262.1"/>
    </source>
</evidence>
<dbReference type="EMBL" id="FTOC01000001">
    <property type="protein sequence ID" value="SIS38262.1"/>
    <property type="molecule type" value="Genomic_DNA"/>
</dbReference>
<feature type="transmembrane region" description="Helical" evidence="1">
    <location>
        <begin position="274"/>
        <end position="294"/>
    </location>
</feature>
<sequence length="362" mass="41612">MVSIFMIIAGILLLWTIFNSFFLPELTAETAENHPFVSVLVPLRNEERNVTPLVDSLKRIEYAHAEFILLDDQSEDETYNLLLESTKNDTRFRIVQGEPLQEGWNGKVYACHQLSSYAKGEHLFFVDADVRVSSRSVEKFLSLQQRKQASFISGFPSFRNSCLLGHLLVPMQHFVINLHLPLFMANKTNIPMFTAAFGGCLFIDRKAYDEIGGHTRVHDSLVEDVHLAKEMKHNRKRSLLANVTSDICCRMYETNREVWNGFKKNIFPGLGRSISLAVSVIILYTTLFLVPFVMAFITGGMWWFICATLIGLKLFIDLRTRHPWWVSFFLPLSVLSMLSVLISSILVDRQSKKYKWKGRSYL</sequence>
<organism evidence="3 4">
    <name type="scientific">Salimicrobium flavidum</name>
    <dbReference type="NCBI Taxonomy" id="570947"/>
    <lineage>
        <taxon>Bacteria</taxon>
        <taxon>Bacillati</taxon>
        <taxon>Bacillota</taxon>
        <taxon>Bacilli</taxon>
        <taxon>Bacillales</taxon>
        <taxon>Bacillaceae</taxon>
        <taxon>Salimicrobium</taxon>
    </lineage>
</organism>
<dbReference type="Gene3D" id="3.90.550.10">
    <property type="entry name" value="Spore Coat Polysaccharide Biosynthesis Protein SpsA, Chain A"/>
    <property type="match status" value="1"/>
</dbReference>
<dbReference type="PANTHER" id="PTHR43646:SF3">
    <property type="entry name" value="SLR1566 PROTEIN"/>
    <property type="match status" value="1"/>
</dbReference>
<gene>
    <name evidence="3" type="ORF">SAMN05421687_101563</name>
</gene>
<dbReference type="Proteomes" id="UP000187608">
    <property type="component" value="Unassembled WGS sequence"/>
</dbReference>
<dbReference type="OrthoDB" id="9800276at2"/>
<dbReference type="Pfam" id="PF00535">
    <property type="entry name" value="Glycos_transf_2"/>
    <property type="match status" value="1"/>
</dbReference>
<dbReference type="PANTHER" id="PTHR43646">
    <property type="entry name" value="GLYCOSYLTRANSFERASE"/>
    <property type="match status" value="1"/>
</dbReference>
<dbReference type="AlphaFoldDB" id="A0A1N7IMI1"/>
<dbReference type="SUPFAM" id="SSF53448">
    <property type="entry name" value="Nucleotide-diphospho-sugar transferases"/>
    <property type="match status" value="1"/>
</dbReference>
<dbReference type="InterPro" id="IPR001173">
    <property type="entry name" value="Glyco_trans_2-like"/>
</dbReference>
<keyword evidence="1" id="KW-1133">Transmembrane helix</keyword>
<name>A0A1N7IMI1_9BACI</name>
<keyword evidence="1" id="KW-0812">Transmembrane</keyword>
<dbReference type="InterPro" id="IPR029044">
    <property type="entry name" value="Nucleotide-diphossugar_trans"/>
</dbReference>
<keyword evidence="1" id="KW-0472">Membrane</keyword>
<feature type="domain" description="Glycosyltransferase 2-like" evidence="2">
    <location>
        <begin position="38"/>
        <end position="211"/>
    </location>
</feature>
<evidence type="ECO:0000259" key="2">
    <source>
        <dbReference type="Pfam" id="PF00535"/>
    </source>
</evidence>
<evidence type="ECO:0000256" key="1">
    <source>
        <dbReference type="SAM" id="Phobius"/>
    </source>
</evidence>
<dbReference type="GO" id="GO:0016740">
    <property type="term" value="F:transferase activity"/>
    <property type="evidence" value="ECO:0007669"/>
    <property type="project" value="UniProtKB-KW"/>
</dbReference>
<evidence type="ECO:0000313" key="4">
    <source>
        <dbReference type="Proteomes" id="UP000187608"/>
    </source>
</evidence>
<dbReference type="STRING" id="570947.SAMN05421687_101563"/>
<reference evidence="4" key="1">
    <citation type="submission" date="2017-01" db="EMBL/GenBank/DDBJ databases">
        <authorList>
            <person name="Varghese N."/>
            <person name="Submissions S."/>
        </authorList>
    </citation>
    <scope>NUCLEOTIDE SEQUENCE [LARGE SCALE GENOMIC DNA]</scope>
    <source>
        <strain evidence="4">DSM 23127</strain>
    </source>
</reference>
<accession>A0A1N7IMI1</accession>
<keyword evidence="4" id="KW-1185">Reference proteome</keyword>
<keyword evidence="3" id="KW-0808">Transferase</keyword>